<name>A0ACC1HAD0_9FUNG</name>
<evidence type="ECO:0000313" key="2">
    <source>
        <dbReference type="Proteomes" id="UP001145114"/>
    </source>
</evidence>
<organism evidence="1 2">
    <name type="scientific">Spiromyces aspiralis</name>
    <dbReference type="NCBI Taxonomy" id="68401"/>
    <lineage>
        <taxon>Eukaryota</taxon>
        <taxon>Fungi</taxon>
        <taxon>Fungi incertae sedis</taxon>
        <taxon>Zoopagomycota</taxon>
        <taxon>Kickxellomycotina</taxon>
        <taxon>Kickxellomycetes</taxon>
        <taxon>Kickxellales</taxon>
        <taxon>Kickxellaceae</taxon>
        <taxon>Spiromyces</taxon>
    </lineage>
</organism>
<accession>A0ACC1HAD0</accession>
<reference evidence="1" key="1">
    <citation type="submission" date="2022-06" db="EMBL/GenBank/DDBJ databases">
        <title>Phylogenomic reconstructions and comparative analyses of Kickxellomycotina fungi.</title>
        <authorList>
            <person name="Reynolds N.K."/>
            <person name="Stajich J.E."/>
            <person name="Barry K."/>
            <person name="Grigoriev I.V."/>
            <person name="Crous P."/>
            <person name="Smith M.E."/>
        </authorList>
    </citation>
    <scope>NUCLEOTIDE SEQUENCE</scope>
    <source>
        <strain evidence="1">RSA 2271</strain>
    </source>
</reference>
<proteinExistence type="predicted"/>
<gene>
    <name evidence="1" type="ORF">EV182_006917</name>
</gene>
<protein>
    <submittedName>
        <fullName evidence="1">Uncharacterized protein</fullName>
    </submittedName>
</protein>
<evidence type="ECO:0000313" key="1">
    <source>
        <dbReference type="EMBL" id="KAJ1672571.1"/>
    </source>
</evidence>
<comment type="caution">
    <text evidence="1">The sequence shown here is derived from an EMBL/GenBank/DDBJ whole genome shotgun (WGS) entry which is preliminary data.</text>
</comment>
<keyword evidence="2" id="KW-1185">Reference proteome</keyword>
<feature type="non-terminal residue" evidence="1">
    <location>
        <position position="194"/>
    </location>
</feature>
<dbReference type="EMBL" id="JAMZIH010008156">
    <property type="protein sequence ID" value="KAJ1672571.1"/>
    <property type="molecule type" value="Genomic_DNA"/>
</dbReference>
<sequence>MQKADARALLRQARLKKKVQLAHQKQPRRPVQPAAAEPARPAEDAGRPGVTDKAAIVTSNNQLYCTLCDTALGANSQQAWQVHVSSQAHASRIPARPSPSSLSPHKRKAESEAEAPATSASAQPAADLKRLKPNQETTPLPDNGGNKDVREPTNRGNGDQYEKASDAANDIESKFAEFQREIAKIESESQKPPQ</sequence>
<dbReference type="Proteomes" id="UP001145114">
    <property type="component" value="Unassembled WGS sequence"/>
</dbReference>